<dbReference type="EMBL" id="SNZG01000003">
    <property type="protein sequence ID" value="TDR42696.1"/>
    <property type="molecule type" value="Genomic_DNA"/>
</dbReference>
<comment type="caution">
    <text evidence="1">The sequence shown here is derived from an EMBL/GenBank/DDBJ whole genome shotgun (WGS) entry which is preliminary data.</text>
</comment>
<gene>
    <name evidence="2" type="ORF">DFR61_10372</name>
    <name evidence="1" type="ORF">NCTC10597_02213</name>
</gene>
<protein>
    <submittedName>
        <fullName evidence="1">Uncharacterized protein</fullName>
    </submittedName>
</protein>
<reference evidence="2 4" key="2">
    <citation type="submission" date="2019-03" db="EMBL/GenBank/DDBJ databases">
        <title>Genomic Encyclopedia of Type Strains, Phase IV (KMG-IV): sequencing the most valuable type-strain genomes for metagenomic binning, comparative biology and taxonomic classification.</title>
        <authorList>
            <person name="Goeker M."/>
        </authorList>
    </citation>
    <scope>NUCLEOTIDE SEQUENCE [LARGE SCALE GENOMIC DNA]</scope>
    <source>
        <strain evidence="2 4">DSM 20580</strain>
    </source>
</reference>
<sequence length="204" mass="24575">MSYPYMFPPFEMKDFEDMNKKEAKQHFEWYVSEIPNRIEVLSELTDGQVNLDYSPDSLIQLFTWFLSTITIYQLSDEEIEAELDDLRQYPDFVFEDEKEKLLANPVELKTENYALAMDIAIYYGETLIRNYPQVHWTYFTKPKSYAFLNEPIIQSIDKENWFERNPRRLLQVLIQDIKTNEINNKTLHEMFLMDVSEILEDYDD</sequence>
<dbReference type="Proteomes" id="UP000294641">
    <property type="component" value="Unassembled WGS sequence"/>
</dbReference>
<evidence type="ECO:0000313" key="4">
    <source>
        <dbReference type="Proteomes" id="UP000294641"/>
    </source>
</evidence>
<dbReference type="RefSeq" id="WP_109348558.1">
    <property type="nucleotide sequence ID" value="NZ_BJUE01000005.1"/>
</dbReference>
<organism evidence="1 3">
    <name type="scientific">Kurthia zopfii</name>
    <dbReference type="NCBI Taxonomy" id="1650"/>
    <lineage>
        <taxon>Bacteria</taxon>
        <taxon>Bacillati</taxon>
        <taxon>Bacillota</taxon>
        <taxon>Bacilli</taxon>
        <taxon>Bacillales</taxon>
        <taxon>Caryophanaceae</taxon>
        <taxon>Kurthia</taxon>
    </lineage>
</organism>
<evidence type="ECO:0000313" key="1">
    <source>
        <dbReference type="EMBL" id="STX10467.1"/>
    </source>
</evidence>
<keyword evidence="4" id="KW-1185">Reference proteome</keyword>
<name>A0A8B4QCM3_9BACL</name>
<dbReference type="AlphaFoldDB" id="A0A8B4QCM3"/>
<reference evidence="1 3" key="1">
    <citation type="submission" date="2018-06" db="EMBL/GenBank/DDBJ databases">
        <authorList>
            <consortium name="Pathogen Informatics"/>
            <person name="Doyle S."/>
        </authorList>
    </citation>
    <scope>NUCLEOTIDE SEQUENCE [LARGE SCALE GENOMIC DNA]</scope>
    <source>
        <strain evidence="1 3">NCTC10597</strain>
    </source>
</reference>
<dbReference type="Proteomes" id="UP000254330">
    <property type="component" value="Unassembled WGS sequence"/>
</dbReference>
<accession>A0A8B4QCM3</accession>
<dbReference type="OrthoDB" id="2088301at2"/>
<dbReference type="EMBL" id="UGNP01000001">
    <property type="protein sequence ID" value="STX10467.1"/>
    <property type="molecule type" value="Genomic_DNA"/>
</dbReference>
<evidence type="ECO:0000313" key="2">
    <source>
        <dbReference type="EMBL" id="TDR42696.1"/>
    </source>
</evidence>
<evidence type="ECO:0000313" key="3">
    <source>
        <dbReference type="Proteomes" id="UP000254330"/>
    </source>
</evidence>
<proteinExistence type="predicted"/>